<organism evidence="1 2">
    <name type="scientific">Solanum commersonii</name>
    <name type="common">Commerson's wild potato</name>
    <name type="synonym">Commerson's nightshade</name>
    <dbReference type="NCBI Taxonomy" id="4109"/>
    <lineage>
        <taxon>Eukaryota</taxon>
        <taxon>Viridiplantae</taxon>
        <taxon>Streptophyta</taxon>
        <taxon>Embryophyta</taxon>
        <taxon>Tracheophyta</taxon>
        <taxon>Spermatophyta</taxon>
        <taxon>Magnoliopsida</taxon>
        <taxon>eudicotyledons</taxon>
        <taxon>Gunneridae</taxon>
        <taxon>Pentapetalae</taxon>
        <taxon>asterids</taxon>
        <taxon>lamiids</taxon>
        <taxon>Solanales</taxon>
        <taxon>Solanaceae</taxon>
        <taxon>Solanoideae</taxon>
        <taxon>Solaneae</taxon>
        <taxon>Solanum</taxon>
    </lineage>
</organism>
<dbReference type="Proteomes" id="UP000824120">
    <property type="component" value="Chromosome 9"/>
</dbReference>
<name>A0A9J5XEG2_SOLCO</name>
<dbReference type="EMBL" id="JACXVP010000009">
    <property type="protein sequence ID" value="KAG5586785.1"/>
    <property type="molecule type" value="Genomic_DNA"/>
</dbReference>
<gene>
    <name evidence="1" type="ORF">H5410_047219</name>
</gene>
<evidence type="ECO:0000313" key="2">
    <source>
        <dbReference type="Proteomes" id="UP000824120"/>
    </source>
</evidence>
<keyword evidence="2" id="KW-1185">Reference proteome</keyword>
<protein>
    <submittedName>
        <fullName evidence="1">Uncharacterized protein</fullName>
    </submittedName>
</protein>
<evidence type="ECO:0000313" key="1">
    <source>
        <dbReference type="EMBL" id="KAG5586785.1"/>
    </source>
</evidence>
<reference evidence="1 2" key="1">
    <citation type="submission" date="2020-09" db="EMBL/GenBank/DDBJ databases">
        <title>De no assembly of potato wild relative species, Solanum commersonii.</title>
        <authorList>
            <person name="Cho K."/>
        </authorList>
    </citation>
    <scope>NUCLEOTIDE SEQUENCE [LARGE SCALE GENOMIC DNA]</scope>
    <source>
        <strain evidence="1">LZ3.2</strain>
        <tissue evidence="1">Leaf</tissue>
    </source>
</reference>
<dbReference type="AlphaFoldDB" id="A0A9J5XEG2"/>
<proteinExistence type="predicted"/>
<accession>A0A9J5XEG2</accession>
<sequence length="111" mass="12761">MVELAVELDRKLGSKCTSLGYYIEDGKVLGLRNKTGTLICKKERSELKEGRKESMVIAKSIWRVAEWPFDRLKFQSNKVTDLENAEGQGKKAMEMTKWQIAELIDEPNLLR</sequence>
<comment type="caution">
    <text evidence="1">The sequence shown here is derived from an EMBL/GenBank/DDBJ whole genome shotgun (WGS) entry which is preliminary data.</text>
</comment>